<feature type="binding site" evidence="8">
    <location>
        <position position="436"/>
    </location>
    <ligand>
        <name>Zn(2+)</name>
        <dbReference type="ChEBI" id="CHEBI:29105"/>
        <label>2</label>
    </ligand>
</feature>
<evidence type="ECO:0000256" key="9">
    <source>
        <dbReference type="SAM" id="MobiDB-lite"/>
    </source>
</evidence>
<comment type="caution">
    <text evidence="8">As this protein does not have any detectable helicase domains, it probably does not have helicase activity.</text>
</comment>
<keyword evidence="4 8" id="KW-0547">Nucleotide-binding</keyword>
<feature type="binding site" evidence="8">
    <location>
        <position position="463"/>
    </location>
    <ligand>
        <name>Zn(2+)</name>
        <dbReference type="ChEBI" id="CHEBI:29105"/>
        <label>1</label>
    </ligand>
</feature>
<dbReference type="GO" id="GO:0006302">
    <property type="term" value="P:double-strand break repair"/>
    <property type="evidence" value="ECO:0007669"/>
    <property type="project" value="InterPro"/>
</dbReference>
<keyword evidence="6 8" id="KW-0067">ATP-binding</keyword>
<feature type="compositionally biased region" description="Low complexity" evidence="9">
    <location>
        <begin position="14"/>
        <end position="23"/>
    </location>
</feature>
<comment type="function">
    <text evidence="8">Initiates the restart of stalled replication forks, which reloads the replicative helicase on sites other than the origin of replication. Recognizes and binds to abandoned replication forks and remodels them to uncover a helicase loading site. Promotes assembly of the primosome at these replication forks.</text>
</comment>
<feature type="binding site" evidence="8">
    <location>
        <position position="454"/>
    </location>
    <ligand>
        <name>Zn(2+)</name>
        <dbReference type="ChEBI" id="CHEBI:29105"/>
        <label>2</label>
    </ligand>
</feature>
<keyword evidence="11" id="KW-0378">Hydrolase</keyword>
<feature type="binding site" evidence="8">
    <location>
        <position position="451"/>
    </location>
    <ligand>
        <name>Zn(2+)</name>
        <dbReference type="ChEBI" id="CHEBI:29105"/>
        <label>2</label>
    </ligand>
</feature>
<gene>
    <name evidence="8" type="primary">priA</name>
    <name evidence="11" type="ORF">FHX53_000647</name>
</gene>
<dbReference type="GO" id="GO:0006269">
    <property type="term" value="P:DNA replication, synthesis of primer"/>
    <property type="evidence" value="ECO:0007669"/>
    <property type="project" value="UniProtKB-KW"/>
</dbReference>
<dbReference type="Gene3D" id="3.40.1440.60">
    <property type="entry name" value="PriA, 3(prime) DNA-binding domain"/>
    <property type="match status" value="1"/>
</dbReference>
<evidence type="ECO:0000256" key="7">
    <source>
        <dbReference type="ARBA" id="ARBA00023125"/>
    </source>
</evidence>
<dbReference type="Pfam" id="PF17764">
    <property type="entry name" value="PriA_3primeBD"/>
    <property type="match status" value="1"/>
</dbReference>
<dbReference type="GO" id="GO:0006270">
    <property type="term" value="P:DNA replication initiation"/>
    <property type="evidence" value="ECO:0007669"/>
    <property type="project" value="TreeGrafter"/>
</dbReference>
<feature type="binding site" evidence="8">
    <location>
        <position position="424"/>
    </location>
    <ligand>
        <name>Zn(2+)</name>
        <dbReference type="ChEBI" id="CHEBI:29105"/>
        <label>1</label>
    </ligand>
</feature>
<dbReference type="InterPro" id="IPR041222">
    <property type="entry name" value="PriA_3primeBD"/>
</dbReference>
<evidence type="ECO:0000256" key="3">
    <source>
        <dbReference type="ARBA" id="ARBA00022723"/>
    </source>
</evidence>
<accession>A0A839E7F5</accession>
<dbReference type="GO" id="GO:0003677">
    <property type="term" value="F:DNA binding"/>
    <property type="evidence" value="ECO:0007669"/>
    <property type="project" value="UniProtKB-UniRule"/>
</dbReference>
<evidence type="ECO:0000256" key="5">
    <source>
        <dbReference type="ARBA" id="ARBA00022833"/>
    </source>
</evidence>
<organism evidence="11 12">
    <name type="scientific">Microcella alkalica</name>
    <dbReference type="NCBI Taxonomy" id="355930"/>
    <lineage>
        <taxon>Bacteria</taxon>
        <taxon>Bacillati</taxon>
        <taxon>Actinomycetota</taxon>
        <taxon>Actinomycetes</taxon>
        <taxon>Micrococcales</taxon>
        <taxon>Microbacteriaceae</taxon>
        <taxon>Microcella</taxon>
    </lineage>
</organism>
<feature type="region of interest" description="Disordered" evidence="9">
    <location>
        <begin position="1"/>
        <end position="35"/>
    </location>
</feature>
<feature type="binding site" evidence="8">
    <location>
        <position position="433"/>
    </location>
    <ligand>
        <name>Zn(2+)</name>
        <dbReference type="ChEBI" id="CHEBI:29105"/>
        <label>2</label>
    </ligand>
</feature>
<dbReference type="GO" id="GO:0005524">
    <property type="term" value="F:ATP binding"/>
    <property type="evidence" value="ECO:0007669"/>
    <property type="project" value="UniProtKB-UniRule"/>
</dbReference>
<dbReference type="GO" id="GO:0006310">
    <property type="term" value="P:DNA recombination"/>
    <property type="evidence" value="ECO:0007669"/>
    <property type="project" value="InterPro"/>
</dbReference>
<evidence type="ECO:0000256" key="2">
    <source>
        <dbReference type="ARBA" id="ARBA00022705"/>
    </source>
</evidence>
<comment type="similarity">
    <text evidence="8">Belongs to the helicase family. PriA subfamily.</text>
</comment>
<name>A0A839E7F5_9MICO</name>
<dbReference type="InterPro" id="IPR005259">
    <property type="entry name" value="PriA"/>
</dbReference>
<evidence type="ECO:0000313" key="12">
    <source>
        <dbReference type="Proteomes" id="UP000585905"/>
    </source>
</evidence>
<dbReference type="RefSeq" id="WP_182489902.1">
    <property type="nucleotide sequence ID" value="NZ_BAAAOV010000007.1"/>
</dbReference>
<comment type="cofactor">
    <cofactor evidence="8">
        <name>Zn(2+)</name>
        <dbReference type="ChEBI" id="CHEBI:29105"/>
    </cofactor>
    <text evidence="8">Binds 2 zinc ions per subunit.</text>
</comment>
<protein>
    <recommendedName>
        <fullName evidence="8">Probable replication restart protein PriA</fullName>
    </recommendedName>
    <alternativeName>
        <fullName evidence="8">Putative ATP-dependent DNA helicase PriA</fullName>
    </alternativeName>
</protein>
<keyword evidence="12" id="KW-1185">Reference proteome</keyword>
<evidence type="ECO:0000256" key="8">
    <source>
        <dbReference type="HAMAP-Rule" id="MF_00983"/>
    </source>
</evidence>
<dbReference type="GO" id="GO:0008270">
    <property type="term" value="F:zinc ion binding"/>
    <property type="evidence" value="ECO:0007669"/>
    <property type="project" value="UniProtKB-UniRule"/>
</dbReference>
<feature type="region of interest" description="Disordered" evidence="9">
    <location>
        <begin position="672"/>
        <end position="719"/>
    </location>
</feature>
<dbReference type="GO" id="GO:1990077">
    <property type="term" value="C:primosome complex"/>
    <property type="evidence" value="ECO:0007669"/>
    <property type="project" value="UniProtKB-UniRule"/>
</dbReference>
<dbReference type="InterPro" id="IPR042115">
    <property type="entry name" value="PriA_3primeBD_sf"/>
</dbReference>
<dbReference type="Proteomes" id="UP000585905">
    <property type="component" value="Unassembled WGS sequence"/>
</dbReference>
<feature type="domain" description="Primosomal protein N' 3' DNA-binding" evidence="10">
    <location>
        <begin position="41"/>
        <end position="142"/>
    </location>
</feature>
<feature type="binding site" evidence="8">
    <location>
        <position position="427"/>
    </location>
    <ligand>
        <name>Zn(2+)</name>
        <dbReference type="ChEBI" id="CHEBI:29105"/>
        <label>1</label>
    </ligand>
</feature>
<dbReference type="Gene3D" id="3.40.50.300">
    <property type="entry name" value="P-loop containing nucleotide triphosphate hydrolases"/>
    <property type="match status" value="1"/>
</dbReference>
<dbReference type="PANTHER" id="PTHR30580">
    <property type="entry name" value="PRIMOSOMAL PROTEIN N"/>
    <property type="match status" value="1"/>
</dbReference>
<comment type="caution">
    <text evidence="11">The sequence shown here is derived from an EMBL/GenBank/DDBJ whole genome shotgun (WGS) entry which is preliminary data.</text>
</comment>
<dbReference type="GO" id="GO:0016787">
    <property type="term" value="F:hydrolase activity"/>
    <property type="evidence" value="ECO:0007669"/>
    <property type="project" value="UniProtKB-KW"/>
</dbReference>
<keyword evidence="3 8" id="KW-0479">Metal-binding</keyword>
<comment type="subunit">
    <text evidence="8">Component of the replication restart primosome.</text>
</comment>
<dbReference type="PANTHER" id="PTHR30580:SF0">
    <property type="entry name" value="PRIMOSOMAL PROTEIN N"/>
    <property type="match status" value="1"/>
</dbReference>
<feature type="compositionally biased region" description="Low complexity" evidence="9">
    <location>
        <begin position="700"/>
        <end position="719"/>
    </location>
</feature>
<reference evidence="11 12" key="1">
    <citation type="submission" date="2020-07" db="EMBL/GenBank/DDBJ databases">
        <title>Sequencing the genomes of 1000 actinobacteria strains.</title>
        <authorList>
            <person name="Klenk H.-P."/>
        </authorList>
    </citation>
    <scope>NUCLEOTIDE SEQUENCE [LARGE SCALE GENOMIC DNA]</scope>
    <source>
        <strain evidence="11 12">DSM 19663</strain>
    </source>
</reference>
<sequence length="719" mass="75717">MSAELDGLGLESAPSRPTGSSPTVPSPASPTAPRGQQRIARVLLDSPLPQLDRLFDYRVPESLMEAAVPGVRVTVPLRAAGRQASGYIVEIADAQSFEGVLSELGDVVSAARVLDPAVYRLIRRAADRAAGTASDLARLVVPTRQVRVEKAWLAAQEAVSTSAEDHAPPQVEPPALTGYAPDAFGRLLDTDAPEHERRIALTAIAHPVEVAGRWMPAAARTLAELASSTIAAGRSAIIAVPDYRDVEHVAHALAALIPVESIARVDAGQSSADRYRGFLRTLEPRPLAILGTRAAPAAPAHELGLIALWDDGDTLMAEQHAPGVHARDLALLRQSDAGCALVLAAHARSTEVQRLVEVGYVRPVAPAGRRRRRITPTAQQVGADGPAAQARIPSTAWRAVREALDAGPVLVQVSRPGYAPRLACTECSETARCRSCRGPLALRRNGTAPSCQWCGALAIDWACATCESTRWRTVGRGSARTADELGRAFPGARIVVSDGDTPVRSVAAGRTVVVATRGAEPVAEGGYRAVLLLDGERMLARESLRVVEDCVRWWCTAAALAAPDAHVLLVGVGGAVAQALALGEPERVAAAELADRRALRFPPSVRVAAIAGEPAAVARASAEVAALEGVDVLGPVELGDERVRAIVRFDYGRGDEVARMLKAALVKAATSRVPRIPGSPPRRRSVPLRVRFDDQEPFDDPGGAPPGARTAASSGRMEG</sequence>
<dbReference type="InterPro" id="IPR027417">
    <property type="entry name" value="P-loop_NTPase"/>
</dbReference>
<feature type="binding site" evidence="8">
    <location>
        <position position="466"/>
    </location>
    <ligand>
        <name>Zn(2+)</name>
        <dbReference type="ChEBI" id="CHEBI:29105"/>
        <label>1</label>
    </ligand>
</feature>
<keyword evidence="1 8" id="KW-0639">Primosome</keyword>
<proteinExistence type="inferred from homology"/>
<evidence type="ECO:0000259" key="10">
    <source>
        <dbReference type="Pfam" id="PF17764"/>
    </source>
</evidence>
<keyword evidence="7 8" id="KW-0238">DNA-binding</keyword>
<evidence type="ECO:0000256" key="1">
    <source>
        <dbReference type="ARBA" id="ARBA00022515"/>
    </source>
</evidence>
<dbReference type="HAMAP" id="MF_00983">
    <property type="entry name" value="PriA"/>
    <property type="match status" value="1"/>
</dbReference>
<keyword evidence="2 8" id="KW-0235">DNA replication</keyword>
<keyword evidence="5 8" id="KW-0862">Zinc</keyword>
<dbReference type="GO" id="GO:0043138">
    <property type="term" value="F:3'-5' DNA helicase activity"/>
    <property type="evidence" value="ECO:0007669"/>
    <property type="project" value="TreeGrafter"/>
</dbReference>
<dbReference type="AlphaFoldDB" id="A0A839E7F5"/>
<dbReference type="EMBL" id="JACGWX010000001">
    <property type="protein sequence ID" value="MBA8847083.1"/>
    <property type="molecule type" value="Genomic_DNA"/>
</dbReference>
<evidence type="ECO:0000256" key="6">
    <source>
        <dbReference type="ARBA" id="ARBA00022840"/>
    </source>
</evidence>
<evidence type="ECO:0000313" key="11">
    <source>
        <dbReference type="EMBL" id="MBA8847083.1"/>
    </source>
</evidence>
<evidence type="ECO:0000256" key="4">
    <source>
        <dbReference type="ARBA" id="ARBA00022741"/>
    </source>
</evidence>